<dbReference type="GO" id="GO:0005886">
    <property type="term" value="C:plasma membrane"/>
    <property type="evidence" value="ECO:0007669"/>
    <property type="project" value="UniProtKB-SubCell"/>
</dbReference>
<dbReference type="SUPFAM" id="SSF56954">
    <property type="entry name" value="Outer membrane efflux proteins (OEP)"/>
    <property type="match status" value="1"/>
</dbReference>
<keyword evidence="2" id="KW-0812">Transmembrane</keyword>
<evidence type="ECO:0000256" key="2">
    <source>
        <dbReference type="RuleBase" id="RU362097"/>
    </source>
</evidence>
<keyword evidence="3" id="KW-0175">Coiled coil</keyword>
<organism evidence="4 5">
    <name type="scientific">Candidatus Nitrohelix vancouverensis</name>
    <dbReference type="NCBI Taxonomy" id="2705534"/>
    <lineage>
        <taxon>Bacteria</taxon>
        <taxon>Pseudomonadati</taxon>
        <taxon>Nitrospinota/Tectimicrobiota group</taxon>
        <taxon>Nitrospinota</taxon>
        <taxon>Nitrospinia</taxon>
        <taxon>Nitrospinales</taxon>
        <taxon>Nitrospinaceae</taxon>
        <taxon>Candidatus Nitrohelix</taxon>
    </lineage>
</organism>
<keyword evidence="2" id="KW-0449">Lipoprotein</keyword>
<keyword evidence="2" id="KW-0472">Membrane</keyword>
<dbReference type="InterPro" id="IPR003423">
    <property type="entry name" value="OMP_efflux"/>
</dbReference>
<evidence type="ECO:0000313" key="5">
    <source>
        <dbReference type="Proteomes" id="UP000594464"/>
    </source>
</evidence>
<dbReference type="GO" id="GO:0015562">
    <property type="term" value="F:efflux transmembrane transporter activity"/>
    <property type="evidence" value="ECO:0007669"/>
    <property type="project" value="InterPro"/>
</dbReference>
<feature type="chain" id="PRO_5033104455" evidence="2">
    <location>
        <begin position="32"/>
        <end position="517"/>
    </location>
</feature>
<dbReference type="NCBIfam" id="TIGR01845">
    <property type="entry name" value="outer_NodT"/>
    <property type="match status" value="1"/>
</dbReference>
<reference evidence="5" key="1">
    <citation type="submission" date="2020-02" db="EMBL/GenBank/DDBJ databases">
        <title>Genomic and physiological characterization of two novel Nitrospinaceae genera.</title>
        <authorList>
            <person name="Mueller A.J."/>
            <person name="Jung M.-Y."/>
            <person name="Strachan C.R."/>
            <person name="Herbold C.W."/>
            <person name="Kirkegaard R.H."/>
            <person name="Daims H."/>
        </authorList>
    </citation>
    <scope>NUCLEOTIDE SEQUENCE [LARGE SCALE GENOMIC DNA]</scope>
</reference>
<name>A0A7T0C0M0_9BACT</name>
<comment type="similarity">
    <text evidence="1 2">Belongs to the outer membrane factor (OMF) (TC 1.B.17) family.</text>
</comment>
<keyword evidence="2" id="KW-1134">Transmembrane beta strand</keyword>
<accession>A0A7T0C0M0</accession>
<evidence type="ECO:0000256" key="3">
    <source>
        <dbReference type="SAM" id="Coils"/>
    </source>
</evidence>
<dbReference type="PANTHER" id="PTHR30203:SF31">
    <property type="entry name" value="RND EFFLUX SYSTEM, OUTER MEMBRANE LIPOPROTEIN, NODT"/>
    <property type="match status" value="1"/>
</dbReference>
<dbReference type="Pfam" id="PF02321">
    <property type="entry name" value="OEP"/>
    <property type="match status" value="2"/>
</dbReference>
<keyword evidence="2" id="KW-0732">Signal</keyword>
<dbReference type="EMBL" id="CP048620">
    <property type="protein sequence ID" value="QPJ64364.1"/>
    <property type="molecule type" value="Genomic_DNA"/>
</dbReference>
<dbReference type="Gene3D" id="1.20.1600.10">
    <property type="entry name" value="Outer membrane efflux proteins (OEP)"/>
    <property type="match status" value="1"/>
</dbReference>
<dbReference type="InterPro" id="IPR010131">
    <property type="entry name" value="MdtP/NodT-like"/>
</dbReference>
<keyword evidence="2" id="KW-0564">Palmitate</keyword>
<comment type="subcellular location">
    <subcellularLocation>
        <location evidence="2">Cell membrane</location>
        <topology evidence="2">Lipid-anchor</topology>
    </subcellularLocation>
</comment>
<gene>
    <name evidence="4" type="ORF">G3M78_02715</name>
</gene>
<dbReference type="Gene3D" id="2.20.200.10">
    <property type="entry name" value="Outer membrane efflux proteins (OEP)"/>
    <property type="match status" value="1"/>
</dbReference>
<dbReference type="KEGG" id="nva:G3M78_02715"/>
<dbReference type="PANTHER" id="PTHR30203">
    <property type="entry name" value="OUTER MEMBRANE CATION EFFLUX PROTEIN"/>
    <property type="match status" value="1"/>
</dbReference>
<dbReference type="Proteomes" id="UP000594464">
    <property type="component" value="Chromosome"/>
</dbReference>
<evidence type="ECO:0000256" key="1">
    <source>
        <dbReference type="ARBA" id="ARBA00007613"/>
    </source>
</evidence>
<feature type="signal peptide" evidence="2">
    <location>
        <begin position="1"/>
        <end position="31"/>
    </location>
</feature>
<sequence>MISSKRIDRTKPRQVSRGVLFLRCLAFGLCAGCATVGPDYVPPETKTPEEFNTKVEQKTFEADEAGTERAESEKTADELQVPVKRVTAEMLSDWWKTLEDPLLSRFVDLAVKGNLDLKLALSRVREERARRGIAQADRFPTIDARGATSRQQTSEESSTGAATTLYSAGFDASWEVDLFGGIQRSIESAEATVQAREEQLNDTLVTLVSEVALNYIEIRSFQARLEAAESNRKSQEETLQIVQDRLDSGLTTTLTLEQAKYNLESTRSEIPTLKTGIEQAKNGLTVLLGEFPGTFKKELEEFKKVPVTPIDVVVGVPADLLRRRPDVRSAERLLAAQTARIGVATADLYPKLTLFGSVGLESLSASSFFTGPAAAFQIGPKVTWNIFDSGRIRQNIAVQDELQEQALIQYESAVLTAVKDVENALVDYAEEQVRRQSLLKSIESARRAADLSRELYTAGLANFLGVLEAERSLFTFQDQLAISEGRVVSNLIRLFKALGGGWKPLMADAQQQPSPNS</sequence>
<feature type="coiled-coil region" evidence="3">
    <location>
        <begin position="218"/>
        <end position="245"/>
    </location>
</feature>
<protein>
    <submittedName>
        <fullName evidence="4">Efflux transporter outer membrane subunit</fullName>
    </submittedName>
</protein>
<proteinExistence type="inferred from homology"/>
<dbReference type="AlphaFoldDB" id="A0A7T0C0M0"/>
<evidence type="ECO:0000313" key="4">
    <source>
        <dbReference type="EMBL" id="QPJ64364.1"/>
    </source>
</evidence>